<sequence>MLPVRGSMHNLTFLNSKNFHAVSSDVDVSLSLTCRPRRVTQNHAIDFSRRGLCSLYVVLQLVEATVEEEIQMGTDAIALSVSGVLQKALVHSPPFEGGPCPVCISFFSFNQKTFYLNITSSNISRIFLDAASIDSRLLGSRIAEDVSICGPDFPLPSPPLSANELRTLVVECLTPLSPSLLPTPPPVK</sequence>
<name>A0A158R8S0_TAEAS</name>
<dbReference type="WBParaSite" id="TASK_0000598601-mRNA-1">
    <property type="protein sequence ID" value="TASK_0000598601-mRNA-1"/>
    <property type="gene ID" value="TASK_0000598601"/>
</dbReference>
<dbReference type="OrthoDB" id="6283426at2759"/>
<keyword evidence="2" id="KW-1185">Reference proteome</keyword>
<protein>
    <submittedName>
        <fullName evidence="1 3">Uncharacterized protein</fullName>
    </submittedName>
</protein>
<gene>
    <name evidence="1" type="ORF">TASK_LOCUS5987</name>
</gene>
<evidence type="ECO:0000313" key="2">
    <source>
        <dbReference type="Proteomes" id="UP000282613"/>
    </source>
</evidence>
<organism evidence="3">
    <name type="scientific">Taenia asiatica</name>
    <name type="common">Asian tapeworm</name>
    <dbReference type="NCBI Taxonomy" id="60517"/>
    <lineage>
        <taxon>Eukaryota</taxon>
        <taxon>Metazoa</taxon>
        <taxon>Spiralia</taxon>
        <taxon>Lophotrochozoa</taxon>
        <taxon>Platyhelminthes</taxon>
        <taxon>Cestoda</taxon>
        <taxon>Eucestoda</taxon>
        <taxon>Cyclophyllidea</taxon>
        <taxon>Taeniidae</taxon>
        <taxon>Taenia</taxon>
    </lineage>
</organism>
<accession>A0A158R8S0</accession>
<proteinExistence type="predicted"/>
<evidence type="ECO:0000313" key="1">
    <source>
        <dbReference type="EMBL" id="VDK35961.1"/>
    </source>
</evidence>
<dbReference type="EMBL" id="UYRS01018460">
    <property type="protein sequence ID" value="VDK35961.1"/>
    <property type="molecule type" value="Genomic_DNA"/>
</dbReference>
<reference evidence="1 2" key="2">
    <citation type="submission" date="2018-11" db="EMBL/GenBank/DDBJ databases">
        <authorList>
            <consortium name="Pathogen Informatics"/>
        </authorList>
    </citation>
    <scope>NUCLEOTIDE SEQUENCE [LARGE SCALE GENOMIC DNA]</scope>
</reference>
<reference evidence="3" key="1">
    <citation type="submission" date="2016-04" db="UniProtKB">
        <authorList>
            <consortium name="WormBaseParasite"/>
        </authorList>
    </citation>
    <scope>IDENTIFICATION</scope>
</reference>
<dbReference type="Proteomes" id="UP000282613">
    <property type="component" value="Unassembled WGS sequence"/>
</dbReference>
<evidence type="ECO:0000313" key="3">
    <source>
        <dbReference type="WBParaSite" id="TASK_0000598601-mRNA-1"/>
    </source>
</evidence>
<dbReference type="AlphaFoldDB" id="A0A158R8S0"/>